<keyword evidence="2" id="KW-1133">Transmembrane helix</keyword>
<sequence length="1092" mass="108364">MAGGRMWRLGSAVLAILAASQASGQLIISEFRVRGPNGANDEFIEVQNISGADHTVAGGGTGYAIAASDGVARAVIPNGTVIPNKGHYLAVNSVGYSLASYPAGNGTTATGDATYTTDIPDNAGIALFNTSVAVDFTLANRMDAVGSTSEANTLYKEGTGYPALTPFSIDYAFYRDLCGKGGSITTFATCPSPNAVADTNNNAADFVFVDTNGTSAGAGQRLGAPSPENLSSPLNQGGNTAAVLDSCVGQQSPPNIVRDFTSDPANNSTFGTLDVRYTYTNNTGGNQTRLRFRIVDLTTFPAPSGISDLRPRTSTAVVVTVDRPPCGSGTSNVTVNGTTLEQPPSQPNGGGFDSTMSAGTVTLATPLANGASIDVRFLFGIQQTGTFKFGIIAEGLPTGGGFTYYEGCTDTCPFVSSIVRVNPTPTGSATVDYTVTFSESVDNVDAADFAITTTGSLAGASVGSVTGTGATRTVTVNTGTGAGTLRLDLQDNNTITGTTGNEPLGGPGVDNGDFLTGEVYDVDRESPTVTVEQDGAQADPTAASPINFAVVFSEAVTGFTNASVTLGGTALPTTAFVTGSGTTYNIAVSGMTANGTVTASVNAAAGTDALGNASVASTSTDNTVTFTGADTTPPTVTVEQAVGQADPTGTSPINFTVTFSEATANFATGDVTLGGTAGATTASVTGGPTVFNVAVSGMTTNGTVTASVGAGVATDAAGNGNLASTSTDNTVTFNGFDLTPPTVTVEQAVGQADPTSTSPINFTVTFNEPTADFATGDVTLGGTAGATTATVTGGPTVFNVAVSGMTTNGTVTASVAAGVATDGAGNANLASTSVDNTVTFDGFDLTPPTVTVEQAVGQADPTATSPINFTVTFSEPTADFATGDVTLGGTAGATTATVTGGPTVFNVAVSGMTTNGTVTASVAAGVATDGAGNANLASTSVDNTVTFDGFDVTSPSVTIEQAVGQPDPAFGATINFTVTFSEPVTGFTTGDVTIGGTAGATTATVTGGPTVYNVAVSGMTANGTVTVSIAAGVATDTAGNPNLASTSTDGTVTFGGVQAVVPLPALSWQMLMALVALLAGVGTYMRRRVHFK</sequence>
<evidence type="ECO:0000313" key="6">
    <source>
        <dbReference type="Proteomes" id="UP001064632"/>
    </source>
</evidence>
<evidence type="ECO:0000313" key="5">
    <source>
        <dbReference type="EMBL" id="UXI65920.1"/>
    </source>
</evidence>
<reference evidence="5" key="1">
    <citation type="submission" date="2022-09" db="EMBL/GenBank/DDBJ databases">
        <title>Tahibacter sp. nov., isolated from a fresh water.</title>
        <authorList>
            <person name="Baek J.H."/>
            <person name="Lee J.K."/>
            <person name="Kim J.M."/>
            <person name="Jeon C.O."/>
        </authorList>
    </citation>
    <scope>NUCLEOTIDE SEQUENCE</scope>
    <source>
        <strain evidence="5">W38</strain>
    </source>
</reference>
<accession>A0ABY6BC72</accession>
<feature type="transmembrane region" description="Helical" evidence="2">
    <location>
        <begin position="1066"/>
        <end position="1085"/>
    </location>
</feature>
<gene>
    <name evidence="5" type="ORF">N4264_14265</name>
</gene>
<organism evidence="5 6">
    <name type="scientific">Tahibacter amnicola</name>
    <dbReference type="NCBI Taxonomy" id="2976241"/>
    <lineage>
        <taxon>Bacteria</taxon>
        <taxon>Pseudomonadati</taxon>
        <taxon>Pseudomonadota</taxon>
        <taxon>Gammaproteobacteria</taxon>
        <taxon>Lysobacterales</taxon>
        <taxon>Rhodanobacteraceae</taxon>
        <taxon>Tahibacter</taxon>
    </lineage>
</organism>
<feature type="domain" description="Bacterial Ig-like" evidence="4">
    <location>
        <begin position="951"/>
        <end position="1047"/>
    </location>
</feature>
<feature type="chain" id="PRO_5045740037" evidence="3">
    <location>
        <begin position="25"/>
        <end position="1092"/>
    </location>
</feature>
<dbReference type="Proteomes" id="UP001064632">
    <property type="component" value="Chromosome"/>
</dbReference>
<keyword evidence="2" id="KW-0812">Transmembrane</keyword>
<dbReference type="Pfam" id="PF19078">
    <property type="entry name" value="Big_12"/>
    <property type="match status" value="1"/>
</dbReference>
<keyword evidence="6" id="KW-1185">Reference proteome</keyword>
<evidence type="ECO:0000256" key="2">
    <source>
        <dbReference type="SAM" id="Phobius"/>
    </source>
</evidence>
<dbReference type="EMBL" id="CP104694">
    <property type="protein sequence ID" value="UXI65920.1"/>
    <property type="molecule type" value="Genomic_DNA"/>
</dbReference>
<keyword evidence="2" id="KW-0472">Membrane</keyword>
<dbReference type="InterPro" id="IPR044048">
    <property type="entry name" value="Big_12"/>
</dbReference>
<proteinExistence type="predicted"/>
<dbReference type="PANTHER" id="PTHR34677:SF3">
    <property type="entry name" value="BACTERIAL IG-LIKE DOMAIN-CONTAINING PROTEIN"/>
    <property type="match status" value="1"/>
</dbReference>
<feature type="signal peptide" evidence="3">
    <location>
        <begin position="1"/>
        <end position="24"/>
    </location>
</feature>
<evidence type="ECO:0000259" key="4">
    <source>
        <dbReference type="Pfam" id="PF19078"/>
    </source>
</evidence>
<feature type="compositionally biased region" description="Polar residues" evidence="1">
    <location>
        <begin position="328"/>
        <end position="343"/>
    </location>
</feature>
<dbReference type="RefSeq" id="WP_261692915.1">
    <property type="nucleotide sequence ID" value="NZ_CP104694.1"/>
</dbReference>
<evidence type="ECO:0000256" key="3">
    <source>
        <dbReference type="SAM" id="SignalP"/>
    </source>
</evidence>
<protein>
    <submittedName>
        <fullName evidence="5">Ig-like domain-containing protein</fullName>
    </submittedName>
</protein>
<name>A0ABY6BC72_9GAMM</name>
<evidence type="ECO:0000256" key="1">
    <source>
        <dbReference type="SAM" id="MobiDB-lite"/>
    </source>
</evidence>
<feature type="region of interest" description="Disordered" evidence="1">
    <location>
        <begin position="328"/>
        <end position="350"/>
    </location>
</feature>
<keyword evidence="3" id="KW-0732">Signal</keyword>
<dbReference type="PANTHER" id="PTHR34677">
    <property type="match status" value="1"/>
</dbReference>